<dbReference type="Proteomes" id="UP000683360">
    <property type="component" value="Unassembled WGS sequence"/>
</dbReference>
<dbReference type="EMBL" id="CAJPWZ010001458">
    <property type="protein sequence ID" value="CAG2215864.1"/>
    <property type="molecule type" value="Genomic_DNA"/>
</dbReference>
<reference evidence="5" key="1">
    <citation type="submission" date="2021-03" db="EMBL/GenBank/DDBJ databases">
        <authorList>
            <person name="Bekaert M."/>
        </authorList>
    </citation>
    <scope>NUCLEOTIDE SEQUENCE</scope>
</reference>
<dbReference type="InterPro" id="IPR045058">
    <property type="entry name" value="GIMA/IAN/Toc"/>
</dbReference>
<dbReference type="Gene3D" id="3.40.50.300">
    <property type="entry name" value="P-loop containing nucleotide triphosphate hydrolases"/>
    <property type="match status" value="1"/>
</dbReference>
<evidence type="ECO:0000313" key="6">
    <source>
        <dbReference type="Proteomes" id="UP000683360"/>
    </source>
</evidence>
<evidence type="ECO:0000256" key="3">
    <source>
        <dbReference type="ARBA" id="ARBA00023134"/>
    </source>
</evidence>
<keyword evidence="3" id="KW-0342">GTP-binding</keyword>
<dbReference type="InterPro" id="IPR027417">
    <property type="entry name" value="P-loop_NTPase"/>
</dbReference>
<evidence type="ECO:0000313" key="5">
    <source>
        <dbReference type="EMBL" id="CAG2215864.1"/>
    </source>
</evidence>
<comment type="caution">
    <text evidence="5">The sequence shown here is derived from an EMBL/GenBank/DDBJ whole genome shotgun (WGS) entry which is preliminary data.</text>
</comment>
<name>A0A8S3S3R4_MYTED</name>
<protein>
    <recommendedName>
        <fullName evidence="4">AIG1-type G domain-containing protein</fullName>
    </recommendedName>
</protein>
<dbReference type="Pfam" id="PF04548">
    <property type="entry name" value="AIG1"/>
    <property type="match status" value="1"/>
</dbReference>
<proteinExistence type="inferred from homology"/>
<dbReference type="OrthoDB" id="5985928at2759"/>
<accession>A0A8S3S3R4</accession>
<evidence type="ECO:0000256" key="1">
    <source>
        <dbReference type="ARBA" id="ARBA00008535"/>
    </source>
</evidence>
<keyword evidence="6" id="KW-1185">Reference proteome</keyword>
<dbReference type="PANTHER" id="PTHR10903:SF184">
    <property type="entry name" value="GTP-BINDING PROTEIN A"/>
    <property type="match status" value="1"/>
</dbReference>
<dbReference type="AlphaFoldDB" id="A0A8S3S3R4"/>
<comment type="similarity">
    <text evidence="1">Belongs to the TRAFAC class TrmE-Era-EngA-EngB-Septin-like GTPase superfamily. AIG1/Toc34/Toc159-like paraseptin GTPase family. IAN subfamily.</text>
</comment>
<gene>
    <name evidence="5" type="ORF">MEDL_29637</name>
</gene>
<dbReference type="GO" id="GO:0005525">
    <property type="term" value="F:GTP binding"/>
    <property type="evidence" value="ECO:0007669"/>
    <property type="project" value="UniProtKB-KW"/>
</dbReference>
<dbReference type="PANTHER" id="PTHR10903">
    <property type="entry name" value="GTPASE, IMAP FAMILY MEMBER-RELATED"/>
    <property type="match status" value="1"/>
</dbReference>
<feature type="domain" description="AIG1-type G" evidence="4">
    <location>
        <begin position="75"/>
        <end position="195"/>
    </location>
</feature>
<evidence type="ECO:0000256" key="2">
    <source>
        <dbReference type="ARBA" id="ARBA00022741"/>
    </source>
</evidence>
<sequence length="198" mass="22508">MIDEMTLDRQTYYTYEMLKSAYVVGAVVGGAKVNSSDVEAAKDCAIVPEKPVDNTMAEPNEVRLVLVGRTGTGISSTGLHAFIYIFRISRHSKEEEQTLVELEDIFGRLFCKYCILLFVTDNHVKDKITSELVDSLPNVYRELINKCNGRVIIGCTVAEHSETTFAQIRKYLQEIAQQEPSYYSKEMFLETNRKLKQC</sequence>
<dbReference type="InterPro" id="IPR006703">
    <property type="entry name" value="G_AIG1"/>
</dbReference>
<evidence type="ECO:0000259" key="4">
    <source>
        <dbReference type="Pfam" id="PF04548"/>
    </source>
</evidence>
<keyword evidence="2" id="KW-0547">Nucleotide-binding</keyword>
<organism evidence="5 6">
    <name type="scientific">Mytilus edulis</name>
    <name type="common">Blue mussel</name>
    <dbReference type="NCBI Taxonomy" id="6550"/>
    <lineage>
        <taxon>Eukaryota</taxon>
        <taxon>Metazoa</taxon>
        <taxon>Spiralia</taxon>
        <taxon>Lophotrochozoa</taxon>
        <taxon>Mollusca</taxon>
        <taxon>Bivalvia</taxon>
        <taxon>Autobranchia</taxon>
        <taxon>Pteriomorphia</taxon>
        <taxon>Mytilida</taxon>
        <taxon>Mytiloidea</taxon>
        <taxon>Mytilidae</taxon>
        <taxon>Mytilinae</taxon>
        <taxon>Mytilus</taxon>
    </lineage>
</organism>